<dbReference type="AlphaFoldDB" id="A0A9N9E1U9"/>
<accession>A0A9N9E1U9</accession>
<evidence type="ECO:0000313" key="3">
    <source>
        <dbReference type="Proteomes" id="UP000789375"/>
    </source>
</evidence>
<evidence type="ECO:0000313" key="2">
    <source>
        <dbReference type="EMBL" id="CAG8656520.1"/>
    </source>
</evidence>
<organism evidence="2 3">
    <name type="scientific">Funneliformis mosseae</name>
    <name type="common">Endomycorrhizal fungus</name>
    <name type="synonym">Glomus mosseae</name>
    <dbReference type="NCBI Taxonomy" id="27381"/>
    <lineage>
        <taxon>Eukaryota</taxon>
        <taxon>Fungi</taxon>
        <taxon>Fungi incertae sedis</taxon>
        <taxon>Mucoromycota</taxon>
        <taxon>Glomeromycotina</taxon>
        <taxon>Glomeromycetes</taxon>
        <taxon>Glomerales</taxon>
        <taxon>Glomeraceae</taxon>
        <taxon>Funneliformis</taxon>
    </lineage>
</organism>
<dbReference type="Proteomes" id="UP000789375">
    <property type="component" value="Unassembled WGS sequence"/>
</dbReference>
<protein>
    <submittedName>
        <fullName evidence="2">2854_t:CDS:1</fullName>
    </submittedName>
</protein>
<sequence length="191" mass="22631">QEFNLPLWITSTMRFMTISNLLGSVPIAEYVDNITYYSFNGIQLDRFLGSNVVISFMEDKQTVQNPNKEDNSEEKKDEKYNQDFNHDDLNYDLKTLRATGYPGSLSMQIIIRKSKFPQRIENIFMFQWSCHIELTNDQRCFDSMNMWKELGALLYTISLQQMHSNVKICYFSYKENQENSMNQEDLMDETE</sequence>
<gene>
    <name evidence="2" type="ORF">FMOSSE_LOCUS11729</name>
</gene>
<keyword evidence="3" id="KW-1185">Reference proteome</keyword>
<reference evidence="2" key="1">
    <citation type="submission" date="2021-06" db="EMBL/GenBank/DDBJ databases">
        <authorList>
            <person name="Kallberg Y."/>
            <person name="Tangrot J."/>
            <person name="Rosling A."/>
        </authorList>
    </citation>
    <scope>NUCLEOTIDE SEQUENCE</scope>
    <source>
        <strain evidence="2">87-6 pot B 2015</strain>
    </source>
</reference>
<proteinExistence type="predicted"/>
<feature type="region of interest" description="Disordered" evidence="1">
    <location>
        <begin position="63"/>
        <end position="83"/>
    </location>
</feature>
<feature type="non-terminal residue" evidence="2">
    <location>
        <position position="1"/>
    </location>
</feature>
<evidence type="ECO:0000256" key="1">
    <source>
        <dbReference type="SAM" id="MobiDB-lite"/>
    </source>
</evidence>
<comment type="caution">
    <text evidence="2">The sequence shown here is derived from an EMBL/GenBank/DDBJ whole genome shotgun (WGS) entry which is preliminary data.</text>
</comment>
<dbReference type="EMBL" id="CAJVPP010004866">
    <property type="protein sequence ID" value="CAG8656520.1"/>
    <property type="molecule type" value="Genomic_DNA"/>
</dbReference>
<name>A0A9N9E1U9_FUNMO</name>